<dbReference type="SUPFAM" id="SSF46785">
    <property type="entry name" value="Winged helix' DNA-binding domain"/>
    <property type="match status" value="1"/>
</dbReference>
<comment type="caution">
    <text evidence="3">The sequence shown here is derived from an EMBL/GenBank/DDBJ whole genome shotgun (WGS) entry which is preliminary data.</text>
</comment>
<feature type="transmembrane region" description="Helical" evidence="2">
    <location>
        <begin position="196"/>
        <end position="218"/>
    </location>
</feature>
<organism evidence="3">
    <name type="scientific">Ignisphaera aggregans</name>
    <dbReference type="NCBI Taxonomy" id="334771"/>
    <lineage>
        <taxon>Archaea</taxon>
        <taxon>Thermoproteota</taxon>
        <taxon>Thermoprotei</taxon>
        <taxon>Desulfurococcales</taxon>
        <taxon>Desulfurococcaceae</taxon>
        <taxon>Ignisphaera</taxon>
    </lineage>
</organism>
<dbReference type="Pfam" id="PF13412">
    <property type="entry name" value="HTH_24"/>
    <property type="match status" value="1"/>
</dbReference>
<dbReference type="InterPro" id="IPR036390">
    <property type="entry name" value="WH_DNA-bd_sf"/>
</dbReference>
<proteinExistence type="predicted"/>
<reference evidence="3" key="1">
    <citation type="journal article" date="2020" name="mSystems">
        <title>Genome- and Community-Level Interaction Insights into Carbon Utilization and Element Cycling Functions of Hydrothermarchaeota in Hydrothermal Sediment.</title>
        <authorList>
            <person name="Zhou Z."/>
            <person name="Liu Y."/>
            <person name="Xu W."/>
            <person name="Pan J."/>
            <person name="Luo Z.H."/>
            <person name="Li M."/>
        </authorList>
    </citation>
    <scope>NUCLEOTIDE SEQUENCE [LARGE SCALE GENOMIC DNA]</scope>
    <source>
        <strain evidence="3">SpSt-618</strain>
    </source>
</reference>
<accession>A0A7J3IA48</accession>
<name>A0A7J3IA48_9CREN</name>
<evidence type="ECO:0000256" key="2">
    <source>
        <dbReference type="SAM" id="Phobius"/>
    </source>
</evidence>
<dbReference type="CDD" id="cd00090">
    <property type="entry name" value="HTH_ARSR"/>
    <property type="match status" value="1"/>
</dbReference>
<keyword evidence="2" id="KW-0812">Transmembrane</keyword>
<dbReference type="Gene3D" id="1.10.10.10">
    <property type="entry name" value="Winged helix-like DNA-binding domain superfamily/Winged helix DNA-binding domain"/>
    <property type="match status" value="1"/>
</dbReference>
<keyword evidence="2" id="KW-0472">Membrane</keyword>
<protein>
    <submittedName>
        <fullName evidence="3">Winged helix-turn-helix transcriptional regulator</fullName>
    </submittedName>
</protein>
<dbReference type="InterPro" id="IPR011991">
    <property type="entry name" value="ArsR-like_HTH"/>
</dbReference>
<evidence type="ECO:0000256" key="1">
    <source>
        <dbReference type="SAM" id="MobiDB-lite"/>
    </source>
</evidence>
<dbReference type="AlphaFoldDB" id="A0A7J3IA48"/>
<gene>
    <name evidence="3" type="ORF">ENT87_08920</name>
</gene>
<dbReference type="EMBL" id="DTAI01000261">
    <property type="protein sequence ID" value="HGN37648.1"/>
    <property type="molecule type" value="Genomic_DNA"/>
</dbReference>
<dbReference type="InterPro" id="IPR036388">
    <property type="entry name" value="WH-like_DNA-bd_sf"/>
</dbReference>
<keyword evidence="2" id="KW-1133">Transmembrane helix</keyword>
<evidence type="ECO:0000313" key="3">
    <source>
        <dbReference type="EMBL" id="HGN37648.1"/>
    </source>
</evidence>
<feature type="region of interest" description="Disordered" evidence="1">
    <location>
        <begin position="168"/>
        <end position="191"/>
    </location>
</feature>
<sequence>MEIRKLAILLLLAHLPLLAISGVCAQQTVMMDINEYGVVLVEMHEYLSEGLQTVRVPVEPIPETIIAMADGEAVPIIYENKTLYLIIQRHSLIEISYIANVSIANNIFYLMIETNDTITLRIPIANVILLTVPREIIDYKEGNKTLILTIKGPQELKYTLRPLQTIHTPPTQTTPIPTQTPPQTSQIPPSTSQPNYVWIAIAIPIIITAASGIAVIYLKRRGSRELTEMLNDVDIAIIKILGAKGGSALQTELQNSVNVPKTTLWRHIKKLEKFGIIRVEKVGLQNRIVLIKKVKI</sequence>